<protein>
    <submittedName>
        <fullName evidence="1">Uncharacterized protein</fullName>
    </submittedName>
</protein>
<gene>
    <name evidence="1" type="ORF">M0651_07550</name>
</gene>
<reference evidence="1" key="1">
    <citation type="submission" date="2022-04" db="EMBL/GenBank/DDBJ databases">
        <authorList>
            <person name="Seo M.-J."/>
        </authorList>
    </citation>
    <scope>NUCLEOTIDE SEQUENCE</scope>
    <source>
        <strain evidence="1">MBLB2552</strain>
    </source>
</reference>
<name>A0A9X1XWT7_9BACL</name>
<dbReference type="RefSeq" id="WP_248551233.1">
    <property type="nucleotide sequence ID" value="NZ_JALPRK010000005.1"/>
</dbReference>
<dbReference type="EMBL" id="JALPRK010000005">
    <property type="protein sequence ID" value="MCK8487020.1"/>
    <property type="molecule type" value="Genomic_DNA"/>
</dbReference>
<organism evidence="1 2">
    <name type="scientific">Paenibacillus mellifer</name>
    <dbReference type="NCBI Taxonomy" id="2937794"/>
    <lineage>
        <taxon>Bacteria</taxon>
        <taxon>Bacillati</taxon>
        <taxon>Bacillota</taxon>
        <taxon>Bacilli</taxon>
        <taxon>Bacillales</taxon>
        <taxon>Paenibacillaceae</taxon>
        <taxon>Paenibacillus</taxon>
    </lineage>
</organism>
<dbReference type="Proteomes" id="UP001139534">
    <property type="component" value="Unassembled WGS sequence"/>
</dbReference>
<evidence type="ECO:0000313" key="2">
    <source>
        <dbReference type="Proteomes" id="UP001139534"/>
    </source>
</evidence>
<comment type="caution">
    <text evidence="1">The sequence shown here is derived from an EMBL/GenBank/DDBJ whole genome shotgun (WGS) entry which is preliminary data.</text>
</comment>
<keyword evidence="2" id="KW-1185">Reference proteome</keyword>
<sequence length="173" mass="19899">MKINSEYFNQLFEGAVNNRTVIIDCVLDQYVVSNHDRSKVIGRPTLYFAIDKSIRMIRAFHLSIDGNLEEAHKALLEAIILNKEEQIPACFEISKSSIKPGIEQLLTKYNFAFSLVPERNKFNAEREIRDIQQNIDNSNEGNASEQRFLTLDELNTIINNWATTKKEKMTSNS</sequence>
<evidence type="ECO:0000313" key="1">
    <source>
        <dbReference type="EMBL" id="MCK8487020.1"/>
    </source>
</evidence>
<accession>A0A9X1XWT7</accession>
<proteinExistence type="predicted"/>
<dbReference type="AlphaFoldDB" id="A0A9X1XWT7"/>